<dbReference type="PANTHER" id="PTHR30562">
    <property type="entry name" value="UVRC/OXIDOREDUCTASE"/>
    <property type="match status" value="1"/>
</dbReference>
<gene>
    <name evidence="17" type="ORF">JT25_006060</name>
</gene>
<evidence type="ECO:0000256" key="15">
    <source>
        <dbReference type="ARBA" id="ARBA00049244"/>
    </source>
</evidence>
<dbReference type="PROSITE" id="PS50164">
    <property type="entry name" value="GIY_YIG"/>
    <property type="match status" value="1"/>
</dbReference>
<dbReference type="PANTHER" id="PTHR30562:SF10">
    <property type="entry name" value="EXCINUCLEASE CHO"/>
    <property type="match status" value="1"/>
</dbReference>
<dbReference type="Pfam" id="PF00929">
    <property type="entry name" value="RNase_T"/>
    <property type="match status" value="1"/>
</dbReference>
<keyword evidence="3" id="KW-0227">DNA damage</keyword>
<feature type="domain" description="GIY-YIG" evidence="16">
    <location>
        <begin position="202"/>
        <end position="280"/>
    </location>
</feature>
<dbReference type="InterPro" id="IPR036397">
    <property type="entry name" value="RNaseH_sf"/>
</dbReference>
<dbReference type="InterPro" id="IPR047296">
    <property type="entry name" value="GIY-YIG_UvrC_Cho"/>
</dbReference>
<dbReference type="GO" id="GO:0003887">
    <property type="term" value="F:DNA-directed DNA polymerase activity"/>
    <property type="evidence" value="ECO:0007669"/>
    <property type="project" value="UniProtKB-EC"/>
</dbReference>
<dbReference type="InterPro" id="IPR012337">
    <property type="entry name" value="RNaseH-like_sf"/>
</dbReference>
<keyword evidence="8" id="KW-0234">DNA repair</keyword>
<dbReference type="GO" id="GO:0003677">
    <property type="term" value="F:DNA binding"/>
    <property type="evidence" value="ECO:0007669"/>
    <property type="project" value="InterPro"/>
</dbReference>
<evidence type="ECO:0000256" key="10">
    <source>
        <dbReference type="ARBA" id="ARBA00025483"/>
    </source>
</evidence>
<evidence type="ECO:0000256" key="13">
    <source>
        <dbReference type="ARBA" id="ARBA00042138"/>
    </source>
</evidence>
<keyword evidence="7" id="KW-0267">Excision nuclease</keyword>
<evidence type="ECO:0000256" key="14">
    <source>
        <dbReference type="ARBA" id="ARBA00042732"/>
    </source>
</evidence>
<evidence type="ECO:0000313" key="18">
    <source>
        <dbReference type="Proteomes" id="UP000030512"/>
    </source>
</evidence>
<comment type="function">
    <text evidence="10">DNA polymerase III is a complex, multichain enzyme responsible for most of the replicative synthesis in bacteria. The epsilon subunit contain the editing function and is a proofreading 3'-5' exonuclease.</text>
</comment>
<keyword evidence="6" id="KW-0269">Exonuclease</keyword>
<keyword evidence="18" id="KW-1185">Reference proteome</keyword>
<dbReference type="GO" id="GO:0006260">
    <property type="term" value="P:DNA replication"/>
    <property type="evidence" value="ECO:0007669"/>
    <property type="project" value="InterPro"/>
</dbReference>
<dbReference type="SUPFAM" id="SSF53098">
    <property type="entry name" value="Ribonuclease H-like"/>
    <property type="match status" value="1"/>
</dbReference>
<evidence type="ECO:0000256" key="1">
    <source>
        <dbReference type="ARBA" id="ARBA00012417"/>
    </source>
</evidence>
<comment type="catalytic activity">
    <reaction evidence="15">
        <text>DNA(n) + a 2'-deoxyribonucleoside 5'-triphosphate = DNA(n+1) + diphosphate</text>
        <dbReference type="Rhea" id="RHEA:22508"/>
        <dbReference type="Rhea" id="RHEA-COMP:17339"/>
        <dbReference type="Rhea" id="RHEA-COMP:17340"/>
        <dbReference type="ChEBI" id="CHEBI:33019"/>
        <dbReference type="ChEBI" id="CHEBI:61560"/>
        <dbReference type="ChEBI" id="CHEBI:173112"/>
        <dbReference type="EC" id="2.7.7.7"/>
    </reaction>
</comment>
<dbReference type="KEGG" id="mdn:JT25_006060"/>
<evidence type="ECO:0000256" key="8">
    <source>
        <dbReference type="ARBA" id="ARBA00023204"/>
    </source>
</evidence>
<evidence type="ECO:0000256" key="2">
    <source>
        <dbReference type="ARBA" id="ARBA00022722"/>
    </source>
</evidence>
<keyword evidence="5" id="KW-0378">Hydrolase</keyword>
<dbReference type="CDD" id="cd06127">
    <property type="entry name" value="DEDDh"/>
    <property type="match status" value="1"/>
</dbReference>
<protein>
    <recommendedName>
        <fullName evidence="12">Excinuclease cho</fullName>
        <ecNumber evidence="1">2.7.7.7</ecNumber>
    </recommendedName>
    <alternativeName>
        <fullName evidence="14">Endonuclease cho</fullName>
    </alternativeName>
    <alternativeName>
        <fullName evidence="13">UvrC homolog protein</fullName>
    </alternativeName>
</protein>
<name>A0A126T1U9_9GAMM</name>
<dbReference type="AlphaFoldDB" id="A0A126T1U9"/>
<keyword evidence="4" id="KW-0228">DNA excision</keyword>
<dbReference type="FunFam" id="3.30.420.10:FF:000045">
    <property type="entry name" value="3'-5' exonuclease DinG"/>
    <property type="match status" value="1"/>
</dbReference>
<dbReference type="SMART" id="SM00465">
    <property type="entry name" value="GIYc"/>
    <property type="match status" value="1"/>
</dbReference>
<dbReference type="SUPFAM" id="SSF82771">
    <property type="entry name" value="GIY-YIG endonuclease"/>
    <property type="match status" value="1"/>
</dbReference>
<reference evidence="17 18" key="1">
    <citation type="journal article" date="2015" name="Environ. Microbiol.">
        <title>Methane oxidation coupled to nitrate reduction under hypoxia by the Gammaproteobacterium Methylomonas denitrificans, sp. nov. type strain FJG1.</title>
        <authorList>
            <person name="Kits K.D."/>
            <person name="Klotz M.G."/>
            <person name="Stein L.Y."/>
        </authorList>
    </citation>
    <scope>NUCLEOTIDE SEQUENCE [LARGE SCALE GENOMIC DNA]</scope>
    <source>
        <strain evidence="17 18">FJG1</strain>
    </source>
</reference>
<dbReference type="Gene3D" id="3.40.1440.10">
    <property type="entry name" value="GIY-YIG endonuclease"/>
    <property type="match status" value="1"/>
</dbReference>
<dbReference type="InterPro" id="IPR000305">
    <property type="entry name" value="GIY-YIG_endonuc"/>
</dbReference>
<dbReference type="Proteomes" id="UP000030512">
    <property type="component" value="Chromosome"/>
</dbReference>
<evidence type="ECO:0000313" key="17">
    <source>
        <dbReference type="EMBL" id="AMK76060.1"/>
    </source>
</evidence>
<keyword evidence="2" id="KW-0540">Nuclease</keyword>
<dbReference type="GO" id="GO:0006289">
    <property type="term" value="P:nucleotide-excision repair"/>
    <property type="evidence" value="ECO:0007669"/>
    <property type="project" value="InterPro"/>
</dbReference>
<dbReference type="GO" id="GO:0004527">
    <property type="term" value="F:exonuclease activity"/>
    <property type="evidence" value="ECO:0007669"/>
    <property type="project" value="UniProtKB-KW"/>
</dbReference>
<dbReference type="STRING" id="1538553.JT25_006060"/>
<dbReference type="InterPro" id="IPR013520">
    <property type="entry name" value="Ribonucl_H"/>
</dbReference>
<organism evidence="17 18">
    <name type="scientific">Methylomonas denitrificans</name>
    <dbReference type="NCBI Taxonomy" id="1538553"/>
    <lineage>
        <taxon>Bacteria</taxon>
        <taxon>Pseudomonadati</taxon>
        <taxon>Pseudomonadota</taxon>
        <taxon>Gammaproteobacteria</taxon>
        <taxon>Methylococcales</taxon>
        <taxon>Methylococcaceae</taxon>
        <taxon>Methylomonas</taxon>
    </lineage>
</organism>
<comment type="subunit">
    <text evidence="11">DNA polymerase III contains a core (composed of alpha, epsilon and theta chains) that associates with a tau subunit. This core dimerizes to form the POLIII' complex. PolIII' associates with the gamma complex (composed of gamma, delta, delta', psi and chi chains) and with the beta chain to form the complete DNA polymerase III complex.</text>
</comment>
<evidence type="ECO:0000256" key="12">
    <source>
        <dbReference type="ARBA" id="ARBA00040756"/>
    </source>
</evidence>
<keyword evidence="9" id="KW-0742">SOS response</keyword>
<dbReference type="Gene3D" id="3.30.420.10">
    <property type="entry name" value="Ribonuclease H-like superfamily/Ribonuclease H"/>
    <property type="match status" value="1"/>
</dbReference>
<dbReference type="GO" id="GO:0009432">
    <property type="term" value="P:SOS response"/>
    <property type="evidence" value="ECO:0007669"/>
    <property type="project" value="UniProtKB-KW"/>
</dbReference>
<dbReference type="InterPro" id="IPR035901">
    <property type="entry name" value="GIY-YIG_endonuc_sf"/>
</dbReference>
<accession>A0A126T1U9</accession>
<dbReference type="GO" id="GO:0009380">
    <property type="term" value="C:excinuclease repair complex"/>
    <property type="evidence" value="ECO:0007669"/>
    <property type="project" value="TreeGrafter"/>
</dbReference>
<dbReference type="InterPro" id="IPR050066">
    <property type="entry name" value="UvrABC_protein_C"/>
</dbReference>
<dbReference type="CDD" id="cd10434">
    <property type="entry name" value="GIY-YIG_UvrC_Cho"/>
    <property type="match status" value="1"/>
</dbReference>
<dbReference type="SMART" id="SM00479">
    <property type="entry name" value="EXOIII"/>
    <property type="match status" value="1"/>
</dbReference>
<evidence type="ECO:0000256" key="3">
    <source>
        <dbReference type="ARBA" id="ARBA00022763"/>
    </source>
</evidence>
<dbReference type="OrthoDB" id="9803913at2"/>
<evidence type="ECO:0000256" key="9">
    <source>
        <dbReference type="ARBA" id="ARBA00023236"/>
    </source>
</evidence>
<evidence type="ECO:0000256" key="4">
    <source>
        <dbReference type="ARBA" id="ARBA00022769"/>
    </source>
</evidence>
<evidence type="ECO:0000256" key="11">
    <source>
        <dbReference type="ARBA" id="ARBA00026073"/>
    </source>
</evidence>
<evidence type="ECO:0000259" key="16">
    <source>
        <dbReference type="PROSITE" id="PS50164"/>
    </source>
</evidence>
<evidence type="ECO:0000256" key="7">
    <source>
        <dbReference type="ARBA" id="ARBA00022881"/>
    </source>
</evidence>
<dbReference type="EMBL" id="CP014476">
    <property type="protein sequence ID" value="AMK76060.1"/>
    <property type="molecule type" value="Genomic_DNA"/>
</dbReference>
<dbReference type="NCBIfam" id="TIGR00573">
    <property type="entry name" value="dnaq"/>
    <property type="match status" value="1"/>
</dbReference>
<sequence>MLSNATQALAFVDLETTGASATKDRITEIGIVLVDEDGVREWNQLVHPQTRIPLFIEQLTGISNEMVAEMPSFAQVAGEVAELLEGRLFIAHNARFDYGFLKNEFSRVGMTFRPQVLCTVKLSRALYPHFHRHNLDSLIERHGLQAKDRHRALADAQLIHQFWTQAYEQFSEETVDVAVQRLVGRSSLPSNIDPLLIHDLPEAPGVYLFYGENDLPLYIGKSVNIRNRVLAHFGADHKNNKEMSLAQQLRRIDWIETAGELGALLLEARLIKEKTPVHNQRLRRKSALCAWQLQQQGEQLKPVLSWAGELDFGAQDNLYGLYHSLRDAQKALRGVAEQHGLCLSVLGLEKTAAGRPCFGYQIKKCRGACVGTEAPLAHAARVLIAMQKLKLAVWPYPGAIGISEGEELHVIDRWCYLGTAKNEAEIAELLQAGVPAFDRDTYMLLSKSLKKAEVVVLPQALCVAG</sequence>
<evidence type="ECO:0000256" key="6">
    <source>
        <dbReference type="ARBA" id="ARBA00022839"/>
    </source>
</evidence>
<proteinExistence type="predicted"/>
<dbReference type="EC" id="2.7.7.7" evidence="1"/>
<dbReference type="InterPro" id="IPR006054">
    <property type="entry name" value="DnaQ"/>
</dbReference>
<evidence type="ECO:0000256" key="5">
    <source>
        <dbReference type="ARBA" id="ARBA00022801"/>
    </source>
</evidence>